<dbReference type="Proteomes" id="UP000007519">
    <property type="component" value="Chromosome"/>
</dbReference>
<dbReference type="STRING" id="984262.SGRA_1544"/>
<dbReference type="HOGENOM" id="CLU_882475_0_0_10"/>
<sequence length="315" mass="36802">MKQLLIFCLTILFVPQILSAQIPEVPKKKFTYVEDRDYLYDYDLRGNTIIPYRAKLRGAHYDSPLEHGQAVFEITGTKVTISEKIRFSTAGIDAAPNKEPVTMHIHKTESKAFGFVMTLIDLQNPEIQGFIQFHCDRGRLVKLHYQEEPTSSEHIYYIAPTPDYQLDRDRLYFTQLGDVSLVDEEQLYKQKVVPFSTLALKYDHLEFNRIYAKDLVSIEFEEVIIPKGKRRKKREQFIKISDSRNKANPKQVFKIKKNKRSRFFDPIKAKEVPARILKVVNEVTSKESEIFLVEGSNQTLKYIVIGNMRYLLRSK</sequence>
<evidence type="ECO:0000313" key="3">
    <source>
        <dbReference type="Proteomes" id="UP000007519"/>
    </source>
</evidence>
<accession>H6L9A7</accession>
<dbReference type="AlphaFoldDB" id="H6L9A7"/>
<feature type="signal peptide" evidence="1">
    <location>
        <begin position="1"/>
        <end position="20"/>
    </location>
</feature>
<keyword evidence="1" id="KW-0732">Signal</keyword>
<proteinExistence type="predicted"/>
<name>H6L9A7_SAPGL</name>
<dbReference type="OrthoDB" id="9817802at2"/>
<organism evidence="2 3">
    <name type="scientific">Saprospira grandis (strain Lewin)</name>
    <dbReference type="NCBI Taxonomy" id="984262"/>
    <lineage>
        <taxon>Bacteria</taxon>
        <taxon>Pseudomonadati</taxon>
        <taxon>Bacteroidota</taxon>
        <taxon>Saprospiria</taxon>
        <taxon>Saprospirales</taxon>
        <taxon>Saprospiraceae</taxon>
        <taxon>Saprospira</taxon>
    </lineage>
</organism>
<protein>
    <submittedName>
        <fullName evidence="2">Uncharacterized protein</fullName>
    </submittedName>
</protein>
<evidence type="ECO:0000313" key="2">
    <source>
        <dbReference type="EMBL" id="AFC24279.1"/>
    </source>
</evidence>
<keyword evidence="3" id="KW-1185">Reference proteome</keyword>
<dbReference type="EMBL" id="CP002831">
    <property type="protein sequence ID" value="AFC24279.1"/>
    <property type="molecule type" value="Genomic_DNA"/>
</dbReference>
<dbReference type="KEGG" id="sgn:SGRA_1544"/>
<evidence type="ECO:0000256" key="1">
    <source>
        <dbReference type="SAM" id="SignalP"/>
    </source>
</evidence>
<gene>
    <name evidence="2" type="ordered locus">SGRA_1544</name>
</gene>
<reference evidence="2 3" key="1">
    <citation type="journal article" date="2012" name="Stand. Genomic Sci.">
        <title>Complete genome sequencing and analysis of Saprospira grandis str. Lewin, a predatory marine bacterium.</title>
        <authorList>
            <person name="Saw J.H."/>
            <person name="Yuryev A."/>
            <person name="Kanbe M."/>
            <person name="Hou S."/>
            <person name="Young A.G."/>
            <person name="Aizawa S."/>
            <person name="Alam M."/>
        </authorList>
    </citation>
    <scope>NUCLEOTIDE SEQUENCE [LARGE SCALE GENOMIC DNA]</scope>
    <source>
        <strain evidence="2 3">Lewin</strain>
    </source>
</reference>
<dbReference type="RefSeq" id="WP_015691915.1">
    <property type="nucleotide sequence ID" value="NC_016940.1"/>
</dbReference>
<feature type="chain" id="PRO_5003604087" evidence="1">
    <location>
        <begin position="21"/>
        <end position="315"/>
    </location>
</feature>